<dbReference type="Proteomes" id="UP000007148">
    <property type="component" value="Unassembled WGS sequence"/>
</dbReference>
<keyword evidence="2" id="KW-0472">Membrane</keyword>
<evidence type="ECO:0000256" key="1">
    <source>
        <dbReference type="SAM" id="MobiDB-lite"/>
    </source>
</evidence>
<feature type="compositionally biased region" description="Pro residues" evidence="1">
    <location>
        <begin position="149"/>
        <end position="164"/>
    </location>
</feature>
<evidence type="ECO:0000256" key="2">
    <source>
        <dbReference type="SAM" id="Phobius"/>
    </source>
</evidence>
<name>G4TDM9_SERID</name>
<dbReference type="OMA" id="PIYNFPL"/>
<evidence type="ECO:0000313" key="4">
    <source>
        <dbReference type="Proteomes" id="UP000007148"/>
    </source>
</evidence>
<keyword evidence="4" id="KW-1185">Reference proteome</keyword>
<reference evidence="3 4" key="1">
    <citation type="journal article" date="2011" name="PLoS Pathog.">
        <title>Endophytic Life Strategies Decoded by Genome and Transcriptome Analyses of the Mutualistic Root Symbiont Piriformospora indica.</title>
        <authorList>
            <person name="Zuccaro A."/>
            <person name="Lahrmann U."/>
            <person name="Guldener U."/>
            <person name="Langen G."/>
            <person name="Pfiffi S."/>
            <person name="Biedenkopf D."/>
            <person name="Wong P."/>
            <person name="Samans B."/>
            <person name="Grimm C."/>
            <person name="Basiewicz M."/>
            <person name="Murat C."/>
            <person name="Martin F."/>
            <person name="Kogel K.H."/>
        </authorList>
    </citation>
    <scope>NUCLEOTIDE SEQUENCE [LARGE SCALE GENOMIC DNA]</scope>
    <source>
        <strain evidence="3 4">DSM 11827</strain>
    </source>
</reference>
<sequence>MEFIQALDSNFLVLIHAGVAFITSAWVSPTYNLPIFLFGIYAQNYIESHEPLRMFVGFVGVSWLLDLIWLFNNDPATLIKILIILAWMLKMLTFASLLLGLRRRSGGGLPGLGDYTHAETVWNMPTPGGAYTSTGGDRAVDTGNAKPLPTAPSPAPAPPVPTMPHVPPAQPIVHHQQAPAMPAAPAAPVPAGAPPPGTFTI</sequence>
<dbReference type="OrthoDB" id="2500246at2759"/>
<proteinExistence type="predicted"/>
<evidence type="ECO:0000313" key="3">
    <source>
        <dbReference type="EMBL" id="CCA69413.1"/>
    </source>
</evidence>
<dbReference type="HOGENOM" id="CLU_1547679_0_0_1"/>
<keyword evidence="2" id="KW-0812">Transmembrane</keyword>
<dbReference type="InParanoid" id="G4TDM9"/>
<organism evidence="3 4">
    <name type="scientific">Serendipita indica (strain DSM 11827)</name>
    <name type="common">Root endophyte fungus</name>
    <name type="synonym">Piriformospora indica</name>
    <dbReference type="NCBI Taxonomy" id="1109443"/>
    <lineage>
        <taxon>Eukaryota</taxon>
        <taxon>Fungi</taxon>
        <taxon>Dikarya</taxon>
        <taxon>Basidiomycota</taxon>
        <taxon>Agaricomycotina</taxon>
        <taxon>Agaricomycetes</taxon>
        <taxon>Sebacinales</taxon>
        <taxon>Serendipitaceae</taxon>
        <taxon>Serendipita</taxon>
    </lineage>
</organism>
<protein>
    <submittedName>
        <fullName evidence="3">Uncharacterized protein</fullName>
    </submittedName>
</protein>
<keyword evidence="2" id="KW-1133">Transmembrane helix</keyword>
<feature type="compositionally biased region" description="Pro residues" evidence="1">
    <location>
        <begin position="185"/>
        <end position="201"/>
    </location>
</feature>
<gene>
    <name evidence="3" type="ORF">PIIN_03313</name>
</gene>
<accession>G4TDM9</accession>
<dbReference type="eggNOG" id="ENOG502SCVB">
    <property type="taxonomic scope" value="Eukaryota"/>
</dbReference>
<feature type="region of interest" description="Disordered" evidence="1">
    <location>
        <begin position="182"/>
        <end position="201"/>
    </location>
</feature>
<dbReference type="EMBL" id="CAFZ01000054">
    <property type="protein sequence ID" value="CCA69413.1"/>
    <property type="molecule type" value="Genomic_DNA"/>
</dbReference>
<feature type="region of interest" description="Disordered" evidence="1">
    <location>
        <begin position="133"/>
        <end position="164"/>
    </location>
</feature>
<dbReference type="AlphaFoldDB" id="G4TDM9"/>
<feature type="transmembrane region" description="Helical" evidence="2">
    <location>
        <begin position="77"/>
        <end position="101"/>
    </location>
</feature>
<feature type="transmembrane region" description="Helical" evidence="2">
    <location>
        <begin position="12"/>
        <end position="40"/>
    </location>
</feature>
<feature type="transmembrane region" description="Helical" evidence="2">
    <location>
        <begin position="52"/>
        <end position="71"/>
    </location>
</feature>
<comment type="caution">
    <text evidence="3">The sequence shown here is derived from an EMBL/GenBank/DDBJ whole genome shotgun (WGS) entry which is preliminary data.</text>
</comment>